<evidence type="ECO:0000256" key="2">
    <source>
        <dbReference type="ARBA" id="ARBA00022857"/>
    </source>
</evidence>
<reference evidence="8" key="1">
    <citation type="journal article" date="2021" name="PeerJ">
        <title>Extensive microbial diversity within the chicken gut microbiome revealed by metagenomics and culture.</title>
        <authorList>
            <person name="Gilroy R."/>
            <person name="Ravi A."/>
            <person name="Getino M."/>
            <person name="Pursley I."/>
            <person name="Horton D.L."/>
            <person name="Alikhan N.F."/>
            <person name="Baker D."/>
            <person name="Gharbi K."/>
            <person name="Hall N."/>
            <person name="Watson M."/>
            <person name="Adriaenssens E.M."/>
            <person name="Foster-Nyarko E."/>
            <person name="Jarju S."/>
            <person name="Secka A."/>
            <person name="Antonio M."/>
            <person name="Oren A."/>
            <person name="Chaudhuri R.R."/>
            <person name="La Ragione R."/>
            <person name="Hildebrand F."/>
            <person name="Pallen M.J."/>
        </authorList>
    </citation>
    <scope>NUCLEOTIDE SEQUENCE</scope>
    <source>
        <strain evidence="8">ChiBcec6-4105</strain>
    </source>
</reference>
<accession>A0A9D2QX44</accession>
<dbReference type="EMBL" id="DWUY01000325">
    <property type="protein sequence ID" value="HJD30264.1"/>
    <property type="molecule type" value="Genomic_DNA"/>
</dbReference>
<feature type="binding site" evidence="5">
    <location>
        <position position="111"/>
    </location>
    <ligand>
        <name>substrate</name>
    </ligand>
</feature>
<dbReference type="PRINTS" id="PR00069">
    <property type="entry name" value="ALDKETRDTASE"/>
</dbReference>
<evidence type="ECO:0000256" key="6">
    <source>
        <dbReference type="PIRSR" id="PIRSR000097-3"/>
    </source>
</evidence>
<evidence type="ECO:0000256" key="4">
    <source>
        <dbReference type="PIRSR" id="PIRSR000097-1"/>
    </source>
</evidence>
<sequence length="278" mass="31293">MSFGEHVIHLNDGREMPVLGLGVYKATEDEELKQAISSAVSWGYRLIDTASFYKNEEGVGKGIQALDIPREDLFVTTKIWNTAQRIGDIEDSFNRSLERLGLDYVDLYLIHWPVPGCFGNTWKAMEKLREQGKVRSIGVSNFSIQDLELLKTVSDVVPAVNQVEFHPLFNHPDLKAYCQENGIALQAYAPLARGAYLKSPLMIEIGKNHQKSPAQVGLRWLIQQGIAVIPKSVHEKRLEENSQIFDFVLTDEEMAAITAMDVQHRVAGIPEDMLPYIV</sequence>
<dbReference type="InterPro" id="IPR018170">
    <property type="entry name" value="Aldo/ket_reductase_CS"/>
</dbReference>
<dbReference type="AlphaFoldDB" id="A0A9D2QX44"/>
<dbReference type="Pfam" id="PF00248">
    <property type="entry name" value="Aldo_ket_red"/>
    <property type="match status" value="1"/>
</dbReference>
<dbReference type="GO" id="GO:0016616">
    <property type="term" value="F:oxidoreductase activity, acting on the CH-OH group of donors, NAD or NADP as acceptor"/>
    <property type="evidence" value="ECO:0007669"/>
    <property type="project" value="UniProtKB-ARBA"/>
</dbReference>
<dbReference type="InterPro" id="IPR020471">
    <property type="entry name" value="AKR"/>
</dbReference>
<dbReference type="Proteomes" id="UP000823892">
    <property type="component" value="Unassembled WGS sequence"/>
</dbReference>
<feature type="site" description="Lowers pKa of active site Tyr" evidence="6">
    <location>
        <position position="78"/>
    </location>
</feature>
<evidence type="ECO:0000256" key="5">
    <source>
        <dbReference type="PIRSR" id="PIRSR000097-2"/>
    </source>
</evidence>
<dbReference type="Gene3D" id="3.20.20.100">
    <property type="entry name" value="NADP-dependent oxidoreductase domain"/>
    <property type="match status" value="1"/>
</dbReference>
<comment type="caution">
    <text evidence="8">The sequence shown here is derived from an EMBL/GenBank/DDBJ whole genome shotgun (WGS) entry which is preliminary data.</text>
</comment>
<evidence type="ECO:0000259" key="7">
    <source>
        <dbReference type="Pfam" id="PF00248"/>
    </source>
</evidence>
<dbReference type="InterPro" id="IPR036812">
    <property type="entry name" value="NAD(P)_OxRdtase_dom_sf"/>
</dbReference>
<reference evidence="8" key="2">
    <citation type="submission" date="2021-04" db="EMBL/GenBank/DDBJ databases">
        <authorList>
            <person name="Gilroy R."/>
        </authorList>
    </citation>
    <scope>NUCLEOTIDE SEQUENCE</scope>
    <source>
        <strain evidence="8">ChiBcec6-4105</strain>
    </source>
</reference>
<evidence type="ECO:0000313" key="8">
    <source>
        <dbReference type="EMBL" id="HJD30264.1"/>
    </source>
</evidence>
<evidence type="ECO:0000256" key="1">
    <source>
        <dbReference type="ARBA" id="ARBA00007905"/>
    </source>
</evidence>
<evidence type="ECO:0000313" key="9">
    <source>
        <dbReference type="Proteomes" id="UP000823892"/>
    </source>
</evidence>
<dbReference type="PROSITE" id="PS00062">
    <property type="entry name" value="ALDOKETO_REDUCTASE_2"/>
    <property type="match status" value="1"/>
</dbReference>
<dbReference type="FunFam" id="3.20.20.100:FF:000015">
    <property type="entry name" value="Oxidoreductase, aldo/keto reductase family"/>
    <property type="match status" value="1"/>
</dbReference>
<name>A0A9D2QX44_9FIRM</name>
<dbReference type="PIRSF" id="PIRSF000097">
    <property type="entry name" value="AKR"/>
    <property type="match status" value="1"/>
</dbReference>
<gene>
    <name evidence="8" type="ORF">H9914_14920</name>
</gene>
<dbReference type="PANTHER" id="PTHR43827">
    <property type="entry name" value="2,5-DIKETO-D-GLUCONIC ACID REDUCTASE"/>
    <property type="match status" value="1"/>
</dbReference>
<keyword evidence="3" id="KW-0560">Oxidoreductase</keyword>
<organism evidence="8 9">
    <name type="scientific">Candidatus Blautia avicola</name>
    <dbReference type="NCBI Taxonomy" id="2838483"/>
    <lineage>
        <taxon>Bacteria</taxon>
        <taxon>Bacillati</taxon>
        <taxon>Bacillota</taxon>
        <taxon>Clostridia</taxon>
        <taxon>Lachnospirales</taxon>
        <taxon>Lachnospiraceae</taxon>
        <taxon>Blautia</taxon>
    </lineage>
</organism>
<dbReference type="CDD" id="cd19071">
    <property type="entry name" value="AKR_AKR1-5-like"/>
    <property type="match status" value="1"/>
</dbReference>
<keyword evidence="2" id="KW-0521">NADP</keyword>
<dbReference type="SUPFAM" id="SSF51430">
    <property type="entry name" value="NAD(P)-linked oxidoreductase"/>
    <property type="match status" value="1"/>
</dbReference>
<feature type="domain" description="NADP-dependent oxidoreductase" evidence="7">
    <location>
        <begin position="24"/>
        <end position="260"/>
    </location>
</feature>
<feature type="active site" description="Proton donor" evidence="4">
    <location>
        <position position="53"/>
    </location>
</feature>
<evidence type="ECO:0000256" key="3">
    <source>
        <dbReference type="ARBA" id="ARBA00023002"/>
    </source>
</evidence>
<dbReference type="PROSITE" id="PS00063">
    <property type="entry name" value="ALDOKETO_REDUCTASE_3"/>
    <property type="match status" value="1"/>
</dbReference>
<dbReference type="PANTHER" id="PTHR43827:SF3">
    <property type="entry name" value="NADP-DEPENDENT OXIDOREDUCTASE DOMAIN-CONTAINING PROTEIN"/>
    <property type="match status" value="1"/>
</dbReference>
<proteinExistence type="inferred from homology"/>
<dbReference type="InterPro" id="IPR023210">
    <property type="entry name" value="NADP_OxRdtase_dom"/>
</dbReference>
<protein>
    <submittedName>
        <fullName evidence="8">Aldo/keto reductase</fullName>
    </submittedName>
</protein>
<dbReference type="PROSITE" id="PS00798">
    <property type="entry name" value="ALDOKETO_REDUCTASE_1"/>
    <property type="match status" value="1"/>
</dbReference>
<comment type="similarity">
    <text evidence="1">Belongs to the aldo/keto reductase family.</text>
</comment>